<feature type="region of interest" description="Disordered" evidence="6">
    <location>
        <begin position="1417"/>
        <end position="1443"/>
    </location>
</feature>
<comment type="similarity">
    <text evidence="5">Belongs to the eIF-3 subunit F family.</text>
</comment>
<dbReference type="Proteomes" id="UP001165121">
    <property type="component" value="Unassembled WGS sequence"/>
</dbReference>
<feature type="compositionally biased region" description="Low complexity" evidence="6">
    <location>
        <begin position="308"/>
        <end position="325"/>
    </location>
</feature>
<keyword evidence="1 5" id="KW-0963">Cytoplasm</keyword>
<dbReference type="InterPro" id="IPR002048">
    <property type="entry name" value="EF_hand_dom"/>
</dbReference>
<dbReference type="GO" id="GO:0001732">
    <property type="term" value="P:formation of cytoplasmic translation initiation complex"/>
    <property type="evidence" value="ECO:0007669"/>
    <property type="project" value="UniProtKB-UniRule"/>
</dbReference>
<dbReference type="GO" id="GO:0003743">
    <property type="term" value="F:translation initiation factor activity"/>
    <property type="evidence" value="ECO:0007669"/>
    <property type="project" value="UniProtKB-UniRule"/>
</dbReference>
<dbReference type="Pfam" id="PF13499">
    <property type="entry name" value="EF-hand_7"/>
    <property type="match status" value="1"/>
</dbReference>
<accession>A0A9W6YLA3</accession>
<dbReference type="InterPro" id="IPR037518">
    <property type="entry name" value="MPN"/>
</dbReference>
<dbReference type="InterPro" id="IPR018247">
    <property type="entry name" value="EF_Hand_1_Ca_BS"/>
</dbReference>
<dbReference type="GO" id="GO:0033290">
    <property type="term" value="C:eukaryotic 48S preinitiation complex"/>
    <property type="evidence" value="ECO:0007669"/>
    <property type="project" value="UniProtKB-UniRule"/>
</dbReference>
<reference evidence="9" key="1">
    <citation type="submission" date="2023-04" db="EMBL/GenBank/DDBJ databases">
        <title>Phytophthora fragariaefolia NBRC 109709.</title>
        <authorList>
            <person name="Ichikawa N."/>
            <person name="Sato H."/>
            <person name="Tonouchi N."/>
        </authorList>
    </citation>
    <scope>NUCLEOTIDE SEQUENCE</scope>
    <source>
        <strain evidence="9">NBRC 109709</strain>
    </source>
</reference>
<evidence type="ECO:0000259" key="8">
    <source>
        <dbReference type="PROSITE" id="PS50249"/>
    </source>
</evidence>
<feature type="region of interest" description="Disordered" evidence="6">
    <location>
        <begin position="1035"/>
        <end position="1062"/>
    </location>
</feature>
<evidence type="ECO:0000313" key="9">
    <source>
        <dbReference type="EMBL" id="GMF66656.1"/>
    </source>
</evidence>
<proteinExistence type="inferred from homology"/>
<comment type="subcellular location">
    <subcellularLocation>
        <location evidence="5">Cytoplasm</location>
    </subcellularLocation>
</comment>
<feature type="compositionally biased region" description="Basic residues" evidence="6">
    <location>
        <begin position="332"/>
        <end position="346"/>
    </location>
</feature>
<dbReference type="Gene3D" id="3.40.140.10">
    <property type="entry name" value="Cytidine Deaminase, domain 2"/>
    <property type="match status" value="1"/>
</dbReference>
<dbReference type="GO" id="GO:0005509">
    <property type="term" value="F:calcium ion binding"/>
    <property type="evidence" value="ECO:0007669"/>
    <property type="project" value="InterPro"/>
</dbReference>
<dbReference type="GO" id="GO:0005856">
    <property type="term" value="C:cytoskeleton"/>
    <property type="evidence" value="ECO:0007669"/>
    <property type="project" value="InterPro"/>
</dbReference>
<dbReference type="CDD" id="cd08064">
    <property type="entry name" value="MPN_eIF3f"/>
    <property type="match status" value="1"/>
</dbReference>
<dbReference type="HAMAP" id="MF_03005">
    <property type="entry name" value="eIF3f"/>
    <property type="match status" value="1"/>
</dbReference>
<evidence type="ECO:0000256" key="5">
    <source>
        <dbReference type="HAMAP-Rule" id="MF_03005"/>
    </source>
</evidence>
<feature type="region of interest" description="Disordered" evidence="6">
    <location>
        <begin position="308"/>
        <end position="366"/>
    </location>
</feature>
<dbReference type="InterPro" id="IPR029775">
    <property type="entry name" value="NPHP4"/>
</dbReference>
<dbReference type="CDD" id="cd00051">
    <property type="entry name" value="EFh"/>
    <property type="match status" value="1"/>
</dbReference>
<organism evidence="9 10">
    <name type="scientific">Phytophthora fragariaefolia</name>
    <dbReference type="NCBI Taxonomy" id="1490495"/>
    <lineage>
        <taxon>Eukaryota</taxon>
        <taxon>Sar</taxon>
        <taxon>Stramenopiles</taxon>
        <taxon>Oomycota</taxon>
        <taxon>Peronosporomycetes</taxon>
        <taxon>Peronosporales</taxon>
        <taxon>Peronosporaceae</taxon>
        <taxon>Phytophthora</taxon>
    </lineage>
</organism>
<keyword evidence="3" id="KW-0106">Calcium</keyword>
<dbReference type="OrthoDB" id="313446at2759"/>
<dbReference type="EMBL" id="BSXT01008718">
    <property type="protein sequence ID" value="GMF66656.1"/>
    <property type="molecule type" value="Genomic_DNA"/>
</dbReference>
<dbReference type="PROSITE" id="PS00018">
    <property type="entry name" value="EF_HAND_1"/>
    <property type="match status" value="2"/>
</dbReference>
<evidence type="ECO:0000313" key="10">
    <source>
        <dbReference type="Proteomes" id="UP001165121"/>
    </source>
</evidence>
<keyword evidence="4 5" id="KW-0648">Protein biosynthesis</keyword>
<dbReference type="Gene3D" id="1.10.238.10">
    <property type="entry name" value="EF-hand"/>
    <property type="match status" value="1"/>
</dbReference>
<evidence type="ECO:0000256" key="6">
    <source>
        <dbReference type="SAM" id="MobiDB-lite"/>
    </source>
</evidence>
<dbReference type="GO" id="GO:0005852">
    <property type="term" value="C:eukaryotic translation initiation factor 3 complex"/>
    <property type="evidence" value="ECO:0007669"/>
    <property type="project" value="UniProtKB-UniRule"/>
</dbReference>
<feature type="region of interest" description="Disordered" evidence="6">
    <location>
        <begin position="1296"/>
        <end position="1315"/>
    </location>
</feature>
<dbReference type="GO" id="GO:0097730">
    <property type="term" value="C:non-motile cilium"/>
    <property type="evidence" value="ECO:0007669"/>
    <property type="project" value="InterPro"/>
</dbReference>
<dbReference type="PANTHER" id="PTHR31043:SF3">
    <property type="entry name" value="NEPHROCYSTIN-4"/>
    <property type="match status" value="1"/>
</dbReference>
<comment type="function">
    <text evidence="5">Component of the eukaryotic translation initiation factor 3 (eIF-3) complex, which is involved in protein synthesis of a specialized repertoire of mRNAs and, together with other initiation factors, stimulates binding of mRNA and methionyl-tRNAi to the 40S ribosome. The eIF-3 complex specifically targets and initiates translation of a subset of mRNAs involved in cell proliferation.</text>
</comment>
<name>A0A9W6YLA3_9STRA</name>
<dbReference type="InterPro" id="IPR027531">
    <property type="entry name" value="eIF3f"/>
</dbReference>
<feature type="domain" description="MPN" evidence="8">
    <location>
        <begin position="52"/>
        <end position="183"/>
    </location>
</feature>
<dbReference type="InterPro" id="IPR058765">
    <property type="entry name" value="NPHP4_C2-like"/>
</dbReference>
<feature type="region of interest" description="Disordered" evidence="6">
    <location>
        <begin position="922"/>
        <end position="953"/>
    </location>
</feature>
<dbReference type="InterPro" id="IPR000555">
    <property type="entry name" value="JAMM/MPN+_dom"/>
</dbReference>
<feature type="region of interest" description="Disordered" evidence="6">
    <location>
        <begin position="1340"/>
        <end position="1362"/>
    </location>
</feature>
<dbReference type="PROSITE" id="PS50222">
    <property type="entry name" value="EF_HAND_2"/>
    <property type="match status" value="2"/>
</dbReference>
<feature type="compositionally biased region" description="Polar residues" evidence="6">
    <location>
        <begin position="347"/>
        <end position="356"/>
    </location>
</feature>
<feature type="compositionally biased region" description="Polar residues" evidence="6">
    <location>
        <begin position="1351"/>
        <end position="1362"/>
    </location>
</feature>
<dbReference type="GO" id="GO:0090090">
    <property type="term" value="P:negative regulation of canonical Wnt signaling pathway"/>
    <property type="evidence" value="ECO:0007669"/>
    <property type="project" value="InterPro"/>
</dbReference>
<dbReference type="GO" id="GO:0016282">
    <property type="term" value="C:eukaryotic 43S preinitiation complex"/>
    <property type="evidence" value="ECO:0007669"/>
    <property type="project" value="UniProtKB-UniRule"/>
</dbReference>
<gene>
    <name evidence="9" type="ORF">Pfra01_002824300</name>
</gene>
<evidence type="ECO:0000259" key="7">
    <source>
        <dbReference type="PROSITE" id="PS50222"/>
    </source>
</evidence>
<dbReference type="InterPro" id="IPR024969">
    <property type="entry name" value="EIF3F/CSN6-like_C"/>
</dbReference>
<sequence>MRQVRVAVCERSQCAPDLYAPPVPALHSSIEPPTGDTSMSALLLGTEPVTEVKLHPVVALQVLDRALRRAEGQTRVIGTLLGRVEGGVAEVSGSFAVPHLENGDEVAVGRDFHTHMYELHQRVNEGEVVVGWYAAGPGRLDDHSALIHQFYSSVCELPVHLVVDTSLQGDKLDVSAFVSAPLEVVDTALVNQFKQIPVTQKVSEPEAIALNAMTPTDGEAKPVALPKELEALEETMEQLYKVIDNASSFVGDVVAGKQTADAKLGREIADALAAIPMLCEEQFDQLFNTGLQDLLMVSFDDSSALSESESLSDASESGSSTDSASNAAPFVRRARATRVSRRRWRKSQTQSASTTALMPPAEPASTSLWTTREKQFEKFRSSLLSMPVPDGVVRIEKAKGYSLHIMTVMNWVLPDSILHTSAIPASSGTNESEDDEEEPLITLGVHVSLFHATSKRFFGNTWVSPELAVDPFNIKQARHPKDGALRYIIENAILNFRAYFISDIIDASCVGVLELVAYEKDPDSKATVRVVGCGWTPLPLFARQQPMQSGMKGESSSVPSAFALNTSGDSVSVFTGSPRALWELDPDTWSAQEKHEGCKFYYQLVQYEPMMTIAMFLRKNELVGALDQIPGLKNGNLANIDMGKNPKMFLHEEGDTTYEESLASFVKIASLVPKSVQIEEPFELNIVATRVAINLRDEIEANLVARLRISRKAIHEGAVSVEGEVSARVLKIALHNGRCFRTRQFTIPLKADPNGGDTLLCVRNHSKLRGFVFNPNMAIIVVLQYTVHFRVIWPSKLKQQALESKKPPLPEEDVIVVTMGARALVPSDGKKLYLYDKHHHATAISAEPLTTLGGELIQELKGHRRVLHVDLLSGAPCRPYSDNTLYTPPDQVTKSLQNREDTAKDSFAFCDLKISIDEEIPALGQPVEETKAPPSPATPAIDESNQTNDDDEDCAAHQWARKLLGKANSNPVLAQTLNALATSPTSKDKPLDSPPKSPSPTKKQQVEQLAGPPTLPEAPTSELSRASKTLLTRYGYMDSHDKPPSSLTNNRKDHDKRRPPKKIELIAKSIDVELKDPFKTNEIRFHFAAYRASSPAAKMKAGMACSPAPARVYFTFQFYNFPPTRTETLRLSKAFDNGAGGEIQTFLLMQDTTANKPSLAIQFDVDTTSTMNPLEVRRFAEYLKWNNLYVDVWDADSLFQLGTFAIPLHELLRQGNSVKKFQAEVEITPQLGGTLLPDRSGDDEGHGVCTVPDSTPVADSPIIGRVQLIMSSYGLKGENYIDLQSNQSGVVQSIGTQPASIEGQAEQPRKPKHRVRARPLVESNPELYRLLAQDGFYRDRAGSNLPERKQSQPLQRMGSSAVSTLTPKEIGILCDLFGSRKSESDASRLTGNRSTRIKCDMEGKTGLLALLSLRPKEAPAAQPVNDKPGEVPDPAAGPAAQSIDNNDTKVEHRGLLEMEEKATRSQQAARDKAERKLIKLLVRACASGMTIHEAFDQFDSNSDGSISVAEFQATMEKLFLGLGMTADDAKLVVTRFDTNQDGIISRREFQEFGTDIRKKHQAVSGFFIPHLNKLSGLGGYAKLTAIRWESFAREDLGISSQTLATDVMPLLSYFGFVDENGDVDVHELCTLCKTMQTAEASTKLSRKNGAAKRLRALLISTRYWSSLTRMAVVKSISESFEL</sequence>
<evidence type="ECO:0000256" key="4">
    <source>
        <dbReference type="ARBA" id="ARBA00022917"/>
    </source>
</evidence>
<dbReference type="PROSITE" id="PS50249">
    <property type="entry name" value="MPN"/>
    <property type="match status" value="1"/>
</dbReference>
<feature type="domain" description="EF-hand" evidence="7">
    <location>
        <begin position="1486"/>
        <end position="1521"/>
    </location>
</feature>
<dbReference type="PANTHER" id="PTHR31043">
    <property type="entry name" value="NEPHROCYSTIN-4"/>
    <property type="match status" value="1"/>
</dbReference>
<evidence type="ECO:0000256" key="1">
    <source>
        <dbReference type="ARBA" id="ARBA00022490"/>
    </source>
</evidence>
<keyword evidence="2 5" id="KW-0396">Initiation factor</keyword>
<dbReference type="Pfam" id="PF26186">
    <property type="entry name" value="NPHP4_C2_3rd"/>
    <property type="match status" value="1"/>
</dbReference>
<dbReference type="SMART" id="SM00232">
    <property type="entry name" value="JAB_MPN"/>
    <property type="match status" value="1"/>
</dbReference>
<feature type="region of interest" description="Disordered" evidence="6">
    <location>
        <begin position="981"/>
        <end position="1023"/>
    </location>
</feature>
<dbReference type="SMART" id="SM00054">
    <property type="entry name" value="EFh"/>
    <property type="match status" value="2"/>
</dbReference>
<feature type="domain" description="EF-hand" evidence="7">
    <location>
        <begin position="1524"/>
        <end position="1559"/>
    </location>
</feature>
<evidence type="ECO:0000256" key="2">
    <source>
        <dbReference type="ARBA" id="ARBA00022540"/>
    </source>
</evidence>
<dbReference type="Pfam" id="PF13012">
    <property type="entry name" value="MitMem_reg"/>
    <property type="match status" value="1"/>
</dbReference>
<dbReference type="InterPro" id="IPR011992">
    <property type="entry name" value="EF-hand-dom_pair"/>
</dbReference>
<feature type="compositionally biased region" description="Basic and acidic residues" evidence="6">
    <location>
        <begin position="1340"/>
        <end position="1350"/>
    </location>
</feature>
<dbReference type="Pfam" id="PF01398">
    <property type="entry name" value="JAB"/>
    <property type="match status" value="1"/>
</dbReference>
<comment type="caution">
    <text evidence="9">The sequence shown here is derived from an EMBL/GenBank/DDBJ whole genome shotgun (WGS) entry which is preliminary data.</text>
</comment>
<evidence type="ECO:0000256" key="3">
    <source>
        <dbReference type="ARBA" id="ARBA00022837"/>
    </source>
</evidence>
<keyword evidence="10" id="KW-1185">Reference proteome</keyword>
<dbReference type="SUPFAM" id="SSF47473">
    <property type="entry name" value="EF-hand"/>
    <property type="match status" value="1"/>
</dbReference>
<protein>
    <recommendedName>
        <fullName evidence="5">Eukaryotic translation initiation factor 3 subunit F</fullName>
        <shortName evidence="5">eIF3f</shortName>
    </recommendedName>
    <alternativeName>
        <fullName evidence="5">Eukaryotic translation initiation factor 3 subunit 5</fullName>
    </alternativeName>
</protein>
<dbReference type="GO" id="GO:0008237">
    <property type="term" value="F:metallopeptidase activity"/>
    <property type="evidence" value="ECO:0007669"/>
    <property type="project" value="InterPro"/>
</dbReference>
<comment type="subunit">
    <text evidence="5">Component of the eukaryotic translation initiation factor 3 (eIF-3) complex.</text>
</comment>
<dbReference type="GO" id="GO:0031369">
    <property type="term" value="F:translation initiation factor binding"/>
    <property type="evidence" value="ECO:0007669"/>
    <property type="project" value="InterPro"/>
</dbReference>